<dbReference type="SUPFAM" id="SSF144010">
    <property type="entry name" value="CofE-like"/>
    <property type="match status" value="1"/>
</dbReference>
<gene>
    <name evidence="2" type="ORF">IAC59_06145</name>
</gene>
<dbReference type="Gene3D" id="3.30.1330.100">
    <property type="entry name" value="CofE-like"/>
    <property type="match status" value="1"/>
</dbReference>
<name>A0A9D1S4Q9_9FIRM</name>
<sequence length="397" mass="43383">MRTVGTVARGIRTPIFNEGDDLAALVIEALLAAQRAEGFEFHDRDVLAVTESVLARTQGNYATVEQIAADVRRKFPGGVAGIVLPILSRNRFSLLLEGISRGLDKLYIQLAYPSDEVGNHLVSLDMLDEKGIDPVTDVLSEQRYRELFGPEVLHPFTGVDYVTLYKQIAPNAEIYLANDPREMLKHTKHVIACDIHTRARTCRRLLAAGAQTAISMADILSSPVDGSGYNPDYGLYGSNLSTDKGGVKKVKLFPRNCQEFVEDVQRRLIEKTGKRIEVMVYGDGAFKDPVGKIWELADPVVSPGYTAGLNGTPNELKLKYLADNALKGMSGEDADRAAREAIRAKSQNLTGSMESQGTTPRRLTDLLGSLCDLVSGSGDKGTPVVFIQGYFDNFADE</sequence>
<dbReference type="AlphaFoldDB" id="A0A9D1S4Q9"/>
<dbReference type="GO" id="GO:0016874">
    <property type="term" value="F:ligase activity"/>
    <property type="evidence" value="ECO:0007669"/>
    <property type="project" value="UniProtKB-KW"/>
</dbReference>
<dbReference type="EMBL" id="DVNK01000038">
    <property type="protein sequence ID" value="HIU46821.1"/>
    <property type="molecule type" value="Genomic_DNA"/>
</dbReference>
<proteinExistence type="predicted"/>
<organism evidence="2 3">
    <name type="scientific">Candidatus Fimadaptatus faecigallinarum</name>
    <dbReference type="NCBI Taxonomy" id="2840814"/>
    <lineage>
        <taxon>Bacteria</taxon>
        <taxon>Bacillati</taxon>
        <taxon>Bacillota</taxon>
        <taxon>Clostridia</taxon>
        <taxon>Eubacteriales</taxon>
        <taxon>Candidatus Fimadaptatus</taxon>
    </lineage>
</organism>
<protein>
    <submittedName>
        <fullName evidence="2">Coenzyme F420-0:L-glutamate ligase</fullName>
    </submittedName>
</protein>
<reference evidence="2" key="2">
    <citation type="journal article" date="2021" name="PeerJ">
        <title>Extensive microbial diversity within the chicken gut microbiome revealed by metagenomics and culture.</title>
        <authorList>
            <person name="Gilroy R."/>
            <person name="Ravi A."/>
            <person name="Getino M."/>
            <person name="Pursley I."/>
            <person name="Horton D.L."/>
            <person name="Alikhan N.F."/>
            <person name="Baker D."/>
            <person name="Gharbi K."/>
            <person name="Hall N."/>
            <person name="Watson M."/>
            <person name="Adriaenssens E.M."/>
            <person name="Foster-Nyarko E."/>
            <person name="Jarju S."/>
            <person name="Secka A."/>
            <person name="Antonio M."/>
            <person name="Oren A."/>
            <person name="Chaudhuri R.R."/>
            <person name="La Ragione R."/>
            <person name="Hildebrand F."/>
            <person name="Pallen M.J."/>
        </authorList>
    </citation>
    <scope>NUCLEOTIDE SEQUENCE</scope>
    <source>
        <strain evidence="2">ChiSxjej2B14-8506</strain>
    </source>
</reference>
<dbReference type="Proteomes" id="UP000824123">
    <property type="component" value="Unassembled WGS sequence"/>
</dbReference>
<dbReference type="InterPro" id="IPR002847">
    <property type="entry name" value="F420-0_gamma-glut_ligase-dom"/>
</dbReference>
<dbReference type="Pfam" id="PF01996">
    <property type="entry name" value="F420_ligase"/>
    <property type="match status" value="1"/>
</dbReference>
<evidence type="ECO:0000259" key="1">
    <source>
        <dbReference type="Pfam" id="PF01996"/>
    </source>
</evidence>
<reference evidence="2" key="1">
    <citation type="submission" date="2020-10" db="EMBL/GenBank/DDBJ databases">
        <authorList>
            <person name="Gilroy R."/>
        </authorList>
    </citation>
    <scope>NUCLEOTIDE SEQUENCE</scope>
    <source>
        <strain evidence="2">ChiSxjej2B14-8506</strain>
    </source>
</reference>
<feature type="domain" description="Coenzyme F420:L-glutamate ligase-like" evidence="1">
    <location>
        <begin position="10"/>
        <end position="389"/>
    </location>
</feature>
<accession>A0A9D1S4Q9</accession>
<evidence type="ECO:0000313" key="3">
    <source>
        <dbReference type="Proteomes" id="UP000824123"/>
    </source>
</evidence>
<keyword evidence="2" id="KW-0436">Ligase</keyword>
<comment type="caution">
    <text evidence="2">The sequence shown here is derived from an EMBL/GenBank/DDBJ whole genome shotgun (WGS) entry which is preliminary data.</text>
</comment>
<evidence type="ECO:0000313" key="2">
    <source>
        <dbReference type="EMBL" id="HIU46821.1"/>
    </source>
</evidence>